<accession>A0ABN0GLC7</accession>
<keyword evidence="3" id="KW-1185">Reference proteome</keyword>
<proteinExistence type="predicted"/>
<gene>
    <name evidence="2" type="ORF">MCU_00823</name>
</gene>
<name>A0ABN0GLC7_BAREL</name>
<keyword evidence="1" id="KW-1133">Transmembrane helix</keyword>
<dbReference type="EMBL" id="AILW01000003">
    <property type="protein sequence ID" value="EJF84155.1"/>
    <property type="molecule type" value="Genomic_DNA"/>
</dbReference>
<organism evidence="2 3">
    <name type="scientific">Bartonella elizabethae Re6043vi</name>
    <dbReference type="NCBI Taxonomy" id="1094554"/>
    <lineage>
        <taxon>Bacteria</taxon>
        <taxon>Pseudomonadati</taxon>
        <taxon>Pseudomonadota</taxon>
        <taxon>Alphaproteobacteria</taxon>
        <taxon>Hyphomicrobiales</taxon>
        <taxon>Bartonellaceae</taxon>
        <taxon>Bartonella</taxon>
    </lineage>
</organism>
<comment type="caution">
    <text evidence="2">The sequence shown here is derived from an EMBL/GenBank/DDBJ whole genome shotgun (WGS) entry which is preliminary data.</text>
</comment>
<protein>
    <submittedName>
        <fullName evidence="2">Uncharacterized protein</fullName>
    </submittedName>
</protein>
<keyword evidence="1" id="KW-0812">Transmembrane</keyword>
<feature type="transmembrane region" description="Helical" evidence="1">
    <location>
        <begin position="59"/>
        <end position="80"/>
    </location>
</feature>
<dbReference type="Proteomes" id="UP000008942">
    <property type="component" value="Unassembled WGS sequence"/>
</dbReference>
<evidence type="ECO:0000313" key="3">
    <source>
        <dbReference type="Proteomes" id="UP000008942"/>
    </source>
</evidence>
<keyword evidence="1" id="KW-0472">Membrane</keyword>
<feature type="transmembrane region" description="Helical" evidence="1">
    <location>
        <begin position="31"/>
        <end position="53"/>
    </location>
</feature>
<feature type="transmembrane region" description="Helical" evidence="1">
    <location>
        <begin position="87"/>
        <end position="105"/>
    </location>
</feature>
<evidence type="ECO:0000256" key="1">
    <source>
        <dbReference type="SAM" id="Phobius"/>
    </source>
</evidence>
<sequence>MISTPISRMEKAYSVRSAILNQKLRPNNGTLILQLIHHPLLYASLCFSVTLSIKCLRIFLLYVAISFILFISVFSAIYFHAKYRISCSLYFFKFLMLVLFFFAYASQFDQSALPHFDHFAFFALLCKSNNFAL</sequence>
<evidence type="ECO:0000313" key="2">
    <source>
        <dbReference type="EMBL" id="EJF84155.1"/>
    </source>
</evidence>
<reference evidence="2 3" key="1">
    <citation type="submission" date="2012-03" db="EMBL/GenBank/DDBJ databases">
        <title>The Genome Sequence of Bartonella elizabethae Re6043vi.</title>
        <authorList>
            <consortium name="The Broad Institute Genome Sequencing Platform"/>
            <consortium name="The Broad Institute Genome Sequencing Center for Infectious Disease"/>
            <person name="Feldgarden M."/>
            <person name="Kirby J."/>
            <person name="Kosoy M."/>
            <person name="Birtles R."/>
            <person name="Probert W.S."/>
            <person name="Chiaraviglio L."/>
            <person name="Young S.K."/>
            <person name="Zeng Q."/>
            <person name="Gargeya S."/>
            <person name="Fitzgerald M."/>
            <person name="Haas B."/>
            <person name="Abouelleil A."/>
            <person name="Alvarado L."/>
            <person name="Arachchi H.M."/>
            <person name="Berlin A."/>
            <person name="Chapman S.B."/>
            <person name="Gearin G."/>
            <person name="Goldberg J."/>
            <person name="Griggs A."/>
            <person name="Gujja S."/>
            <person name="Hansen M."/>
            <person name="Heiman D."/>
            <person name="Howarth C."/>
            <person name="Larimer J."/>
            <person name="Lui A."/>
            <person name="MacDonald P.J.P."/>
            <person name="McCowen C."/>
            <person name="Montmayeur A."/>
            <person name="Murphy C."/>
            <person name="Neiman D."/>
            <person name="Pearson M."/>
            <person name="Priest M."/>
            <person name="Roberts A."/>
            <person name="Saif S."/>
            <person name="Shea T."/>
            <person name="Sisk P."/>
            <person name="Stolte C."/>
            <person name="Sykes S."/>
            <person name="Wortman J."/>
            <person name="Nusbaum C."/>
            <person name="Birren B."/>
        </authorList>
    </citation>
    <scope>NUCLEOTIDE SEQUENCE [LARGE SCALE GENOMIC DNA]</scope>
    <source>
        <strain evidence="2 3">Re6043vi</strain>
    </source>
</reference>